<protein>
    <submittedName>
        <fullName evidence="1">Uncharacterized protein</fullName>
    </submittedName>
</protein>
<keyword evidence="2" id="KW-1185">Reference proteome</keyword>
<dbReference type="EMBL" id="CM046103">
    <property type="protein sequence ID" value="KAI8427946.1"/>
    <property type="molecule type" value="Genomic_DNA"/>
</dbReference>
<organism evidence="1 2">
    <name type="scientific">Choristoneura fumiferana</name>
    <name type="common">Spruce budworm moth</name>
    <name type="synonym">Archips fumiferana</name>
    <dbReference type="NCBI Taxonomy" id="7141"/>
    <lineage>
        <taxon>Eukaryota</taxon>
        <taxon>Metazoa</taxon>
        <taxon>Ecdysozoa</taxon>
        <taxon>Arthropoda</taxon>
        <taxon>Hexapoda</taxon>
        <taxon>Insecta</taxon>
        <taxon>Pterygota</taxon>
        <taxon>Neoptera</taxon>
        <taxon>Endopterygota</taxon>
        <taxon>Lepidoptera</taxon>
        <taxon>Glossata</taxon>
        <taxon>Ditrysia</taxon>
        <taxon>Tortricoidea</taxon>
        <taxon>Tortricidae</taxon>
        <taxon>Tortricinae</taxon>
        <taxon>Choristoneura</taxon>
    </lineage>
</organism>
<evidence type="ECO:0000313" key="1">
    <source>
        <dbReference type="EMBL" id="KAI8427946.1"/>
    </source>
</evidence>
<name>A0ACC0JUR5_CHOFU</name>
<sequence length="2378" mass="271963">MCDQFQPDNVFRRFEVVEFPTSFVGLSTTMNLDVEADLTTSAYLKTMHDGKLLKFDDARELSAAHRAYKIEYINNFTIEITFTPSNECISKAKRSSPCDNRFVFDLRLIHVDGIRCCNDEAHSEIGRYYISGQYEYNQISHQPKTIDFGNIIMNTKETKCVRLRNDSNVIAAKFQYVRVSGCEVCPAKFTLPPNSSRRVSVSVKPKTFKQQNCFYFRVRNPHDIDKKSTEDDDNYLTYEVTMKWNVVLNKKPVLTNPESMHKICEPEIKYTYIDDELTTHLKHKAKAADFLQICKASHKVIQTKERLCTGTVQCYSEIIIKPKPSLDNKYNFCKKPPQKINTYEVFDVFILPFNVDFGKIGLNTYGENQVLLKNNSKYDIIIKLFEDNCVLYTEYKAKHITLKLKPSSETKVTVFCLGYSEGNHTGTFEYSVDNKYQRKHPYKLQVGTPTLFVQERCLKFGMVTNESFTTSVPVRICNNYNLPVSFLWEELHADTPFEIIPSSGSIPHHTSKICDVLYVCKATKSKTHEVNFVSEPKEIIPIELNVITRKLSIKFLQPAVFFKDIALNLETIEKVKLENSSREIALFYVVEPLIPGLMIEPMSGTIRPKTLMTFEIKVKISCVLEFSFDIYVKINNKENVILPVSGNVVEPKIVIHPKNIYMSRVPCYMITYVPVTFQNLTTLRSVIEVLDTGDDNIFNVYILVGNEKQRVFEFNVEGGQTKTVFIKVYDIFRREYEMYVPFKINGLLGPPNENSWSTELQHYIGEYEQIYDNNPKVKVKAAGKDISFCRIMGVITVPWIEFSVDQFEISYIPNGRNCVEFTMRNVSKYYLHVTILTAKLAPNFSLDLITEEHESIINETHIKFELDRGKEAALTMKFHPKGHGRFIAVATLFLDKHMTIPYSNLEFKGKRATPAMIPSTYRIVFPPCRVGITIRRTFTIKLEESSDIDNFYCTSKEENNLTVIFVESKKIEQMHKIYTIATIEIVVCCEAAYARCITVNFCHECGSGCDVEISFCFTHCVLTLHSNFLVEPEDNPYPYYPLSTQRDLYEYMENCSKFLEKWMFQQGFRRDLYPIIPDTFHAISTVIGSGTKTKGINVTYLNFVRRIAGPLMKHVRKISATGVDESFKYVKETHDSYKEIIKLLQSRGADLWVLRAKFLLSYEQFVIYNENVTPKCNADIILIQELLADRNLFDRLNKQSWVDFILQSYKVFVMDSCFFDCVCLSSLPRDIVKVIVEWYNEQVKLQHKSLRGKDKPVKIITNITTDLSDGIAVISAILNYCPFMKDYFNIFCEINKDDETGGIVNNACLIIEALNQLRFYFPITSKDFIEPNFLQMLFLSVHLYVALPMFKPKDHIKFNPPLLRSSTRQVAISPSTQESLLFNLIILNNSKNNFIVEKAPSGDNGKKMYLNIKYVANFVNEEHAILLVHGYNKTRIFDTYIIFVLHGHIGLLNPVRKCKVTGPLYRPNKVDVLVSSPFALPGTYKVYITDIEPTIPVSFNDGKMSSFYLQRLNLIDRDIHLSGLPKETGQDIQEHKLYLQIICLSTQIGNSWIWFRGELGEFFIRVTTQPRWDLAIDTLQTKVHTWPMDPCTCGEACECYRTTVLMIPHRNELMLKAMRYALLEHASPIMMDVFDRLIETTTGKLVLGMLLAEGGTNMSDVKHILQSEVGYRVTSRALIPRVDHVRFAHHTPAMLALPITIPADDKAEKYSVTFTSECGMDIRTYRIFFISTNCTTFKEYLGSIPGRSNSLPRRFYLCSWPVVKWFEMDSQQFREFGKAAIDLMADYYDTIRTRDVLPSVEPGYLLKLLPENAPEEPESWKDVLNDFSQSIMPGGSASEATLVGLLVAKNKTVHRLMRKDPTLNEGELNAKLVAYTSDQCNSSVEKSGLLGSMKMRLLKSDPEGRLRGETLKNAFEEDRAKGLIPCYVIANLGTTGTCAFDPLYELGPVCNESDVWLHVDAAYAGAAFICPEFRGLMKGVEYADSFDFNPHKWMLVNFDCSAMWVKNGYDLINTFDIQRIYLDDVKTDIKIPDYRHWQIPLGRRFRALKLWTVLRIYGAEGIRNHLRNQISLAQHFAKLVREDDRFLVEPEPSMGLVCFRLKDGDIVTKKLLENLTEKKQIYMELMLQAKYQKLKKKKKALQALKAPKQEPEKPVLPKRPTEARDAREIARKLIKSGAIQAIKSPPPQPQNASFKRPRAGRERKLSGSAGAAGGVASYQPFSASQEPPPPEEKPAPRVKYLYDSFVTALDKEEKGPRNAPGSETPATSGPPNAVRSSTIQVAGTGITEEVLRRRLLTYEPFTFAQEGDEEKVFLTFDTPEIASHAITALDGNEEGWKATPARRPPPPAGSWTPAASPRNPPPPKDPKRTLLTYDDIFD</sequence>
<dbReference type="Proteomes" id="UP001064048">
    <property type="component" value="Chromosome 3"/>
</dbReference>
<proteinExistence type="predicted"/>
<evidence type="ECO:0000313" key="2">
    <source>
        <dbReference type="Proteomes" id="UP001064048"/>
    </source>
</evidence>
<gene>
    <name evidence="1" type="ORF">MSG28_002269</name>
</gene>
<accession>A0ACC0JUR5</accession>
<reference evidence="1 2" key="1">
    <citation type="journal article" date="2022" name="Genome Biol. Evol.">
        <title>The Spruce Budworm Genome: Reconstructing the Evolutionary History of Antifreeze Proteins.</title>
        <authorList>
            <person name="Beliveau C."/>
            <person name="Gagne P."/>
            <person name="Picq S."/>
            <person name="Vernygora O."/>
            <person name="Keeling C.I."/>
            <person name="Pinkney K."/>
            <person name="Doucet D."/>
            <person name="Wen F."/>
            <person name="Johnston J.S."/>
            <person name="Maaroufi H."/>
            <person name="Boyle B."/>
            <person name="Laroche J."/>
            <person name="Dewar K."/>
            <person name="Juretic N."/>
            <person name="Blackburn G."/>
            <person name="Nisole A."/>
            <person name="Brunet B."/>
            <person name="Brandao M."/>
            <person name="Lumley L."/>
            <person name="Duan J."/>
            <person name="Quan G."/>
            <person name="Lucarotti C.J."/>
            <person name="Roe A.D."/>
            <person name="Sperling F.A.H."/>
            <person name="Levesque R.C."/>
            <person name="Cusson M."/>
        </authorList>
    </citation>
    <scope>NUCLEOTIDE SEQUENCE [LARGE SCALE GENOMIC DNA]</scope>
    <source>
        <strain evidence="1">Glfc:IPQL:Cfum</strain>
    </source>
</reference>
<comment type="caution">
    <text evidence="1">The sequence shown here is derived from an EMBL/GenBank/DDBJ whole genome shotgun (WGS) entry which is preliminary data.</text>
</comment>